<dbReference type="InterPro" id="IPR029044">
    <property type="entry name" value="Nucleotide-diphossugar_trans"/>
</dbReference>
<sequence length="257" mass="30033">MQLEQITPLILTYNEADNIDRTLSHLNWAKQIIVIDSFSSDLTLEILESYPTVKLYQRAFDTHACQWNYGVGQVGTEWVLSLDADYIVPPELYQELVMLEPGEAIGGYFIPFKYCVCGHPLRGTILPPRQALFRRDRGQYIDDGHTQLLHVTGESAHLKSYFYHDDRKPLGRWLWAQDRYMVIEAQKLLNTPAQDLSWGDRLRKQKIIAPFVVLFYCLILRGGILDGWYGWYYAWQRMLAEIVLALRLIEQEKLPRH</sequence>
<keyword evidence="1" id="KW-0472">Membrane</keyword>
<dbReference type="Pfam" id="PF00535">
    <property type="entry name" value="Glycos_transf_2"/>
    <property type="match status" value="1"/>
</dbReference>
<feature type="domain" description="Glycosyltransferase 2-like" evidence="2">
    <location>
        <begin position="10"/>
        <end position="97"/>
    </location>
</feature>
<accession>A0ABT6EXY6</accession>
<proteinExistence type="predicted"/>
<reference evidence="3" key="1">
    <citation type="journal article" date="2022" name="Genome Biol. Evol.">
        <title>A New Gene Family Diagnostic for Intracellular Biomineralization of Amorphous Ca Carbonates by Cyanobacteria.</title>
        <authorList>
            <person name="Benzerara K."/>
            <person name="Duprat E."/>
            <person name="Bitard-Feildel T."/>
            <person name="Caumes G."/>
            <person name="Cassier-Chauvat C."/>
            <person name="Chauvat F."/>
            <person name="Dezi M."/>
            <person name="Diop S.I."/>
            <person name="Gaschignard G."/>
            <person name="Gorgen S."/>
            <person name="Gugger M."/>
            <person name="Lopez-Garcia P."/>
            <person name="Millet M."/>
            <person name="Skouri-Panet F."/>
            <person name="Moreira D."/>
            <person name="Callebaut I."/>
        </authorList>
    </citation>
    <scope>NUCLEOTIDE SEQUENCE</scope>
    <source>
        <strain evidence="3">G9</strain>
    </source>
</reference>
<keyword evidence="1" id="KW-1133">Transmembrane helix</keyword>
<organism evidence="3 4">
    <name type="scientific">Candidatus Synechococcus calcipolaris G9</name>
    <dbReference type="NCBI Taxonomy" id="1497997"/>
    <lineage>
        <taxon>Bacteria</taxon>
        <taxon>Bacillati</taxon>
        <taxon>Cyanobacteriota</taxon>
        <taxon>Cyanophyceae</taxon>
        <taxon>Synechococcales</taxon>
        <taxon>Synechococcaceae</taxon>
        <taxon>Synechococcus</taxon>
    </lineage>
</organism>
<name>A0ABT6EXY6_9SYNE</name>
<keyword evidence="1" id="KW-0812">Transmembrane</keyword>
<dbReference type="Gene3D" id="3.90.550.10">
    <property type="entry name" value="Spore Coat Polysaccharide Biosynthesis Protein SpsA, Chain A"/>
    <property type="match status" value="1"/>
</dbReference>
<evidence type="ECO:0000259" key="2">
    <source>
        <dbReference type="Pfam" id="PF00535"/>
    </source>
</evidence>
<evidence type="ECO:0000313" key="3">
    <source>
        <dbReference type="EMBL" id="MDG2990413.1"/>
    </source>
</evidence>
<dbReference type="PANTHER" id="PTHR43630">
    <property type="entry name" value="POLY-BETA-1,6-N-ACETYL-D-GLUCOSAMINE SYNTHASE"/>
    <property type="match status" value="1"/>
</dbReference>
<dbReference type="PANTHER" id="PTHR43630:SF2">
    <property type="entry name" value="GLYCOSYLTRANSFERASE"/>
    <property type="match status" value="1"/>
</dbReference>
<dbReference type="CDD" id="cd02511">
    <property type="entry name" value="Beta4Glucosyltransferase"/>
    <property type="match status" value="1"/>
</dbReference>
<dbReference type="EMBL" id="JAKKUT010000002">
    <property type="protein sequence ID" value="MDG2990413.1"/>
    <property type="molecule type" value="Genomic_DNA"/>
</dbReference>
<evidence type="ECO:0000313" key="4">
    <source>
        <dbReference type="Proteomes" id="UP001154265"/>
    </source>
</evidence>
<reference evidence="3" key="2">
    <citation type="submission" date="2022-01" db="EMBL/GenBank/DDBJ databases">
        <authorList>
            <person name="Zivanovic Y."/>
            <person name="Moreira D."/>
            <person name="Lopez-Garcia P."/>
        </authorList>
    </citation>
    <scope>NUCLEOTIDE SEQUENCE</scope>
    <source>
        <strain evidence="3">G9</strain>
    </source>
</reference>
<dbReference type="SUPFAM" id="SSF53448">
    <property type="entry name" value="Nucleotide-diphospho-sugar transferases"/>
    <property type="match status" value="1"/>
</dbReference>
<feature type="transmembrane region" description="Helical" evidence="1">
    <location>
        <begin position="207"/>
        <end position="224"/>
    </location>
</feature>
<dbReference type="RefSeq" id="WP_277866324.1">
    <property type="nucleotide sequence ID" value="NZ_JAKKUT010000002.1"/>
</dbReference>
<evidence type="ECO:0000256" key="1">
    <source>
        <dbReference type="SAM" id="Phobius"/>
    </source>
</evidence>
<dbReference type="Proteomes" id="UP001154265">
    <property type="component" value="Unassembled WGS sequence"/>
</dbReference>
<gene>
    <name evidence="3" type="ORF">L3556_05620</name>
</gene>
<dbReference type="InterPro" id="IPR001173">
    <property type="entry name" value="Glyco_trans_2-like"/>
</dbReference>
<keyword evidence="4" id="KW-1185">Reference proteome</keyword>
<comment type="caution">
    <text evidence="3">The sequence shown here is derived from an EMBL/GenBank/DDBJ whole genome shotgun (WGS) entry which is preliminary data.</text>
</comment>
<protein>
    <submittedName>
        <fullName evidence="3">Glycosyltransferase family 2 protein</fullName>
    </submittedName>
</protein>